<dbReference type="PATRIC" id="fig|1288298.3.peg.3950"/>
<evidence type="ECO:0000256" key="4">
    <source>
        <dbReference type="PROSITE-ProRule" id="PRU00335"/>
    </source>
</evidence>
<dbReference type="Pfam" id="PF00440">
    <property type="entry name" value="TetR_N"/>
    <property type="match status" value="1"/>
</dbReference>
<dbReference type="PANTHER" id="PTHR30055:SF234">
    <property type="entry name" value="HTH-TYPE TRANSCRIPTIONAL REGULATOR BETI"/>
    <property type="match status" value="1"/>
</dbReference>
<dbReference type="PRINTS" id="PR00455">
    <property type="entry name" value="HTHTETR"/>
</dbReference>
<organism evidence="6 7">
    <name type="scientific">Roseovarius mucosus DSM 17069</name>
    <dbReference type="NCBI Taxonomy" id="1288298"/>
    <lineage>
        <taxon>Bacteria</taxon>
        <taxon>Pseudomonadati</taxon>
        <taxon>Pseudomonadota</taxon>
        <taxon>Alphaproteobacteria</taxon>
        <taxon>Rhodobacterales</taxon>
        <taxon>Roseobacteraceae</taxon>
        <taxon>Roseovarius</taxon>
    </lineage>
</organism>
<feature type="domain" description="HTH tetR-type" evidence="5">
    <location>
        <begin position="7"/>
        <end position="67"/>
    </location>
</feature>
<dbReference type="PANTHER" id="PTHR30055">
    <property type="entry name" value="HTH-TYPE TRANSCRIPTIONAL REGULATOR RUTR"/>
    <property type="match status" value="1"/>
</dbReference>
<protein>
    <submittedName>
        <fullName evidence="6">Transcriptional regulator</fullName>
    </submittedName>
</protein>
<keyword evidence="3" id="KW-0804">Transcription</keyword>
<dbReference type="Pfam" id="PF17937">
    <property type="entry name" value="TetR_C_28"/>
    <property type="match status" value="1"/>
</dbReference>
<evidence type="ECO:0000313" key="7">
    <source>
        <dbReference type="Proteomes" id="UP000030021"/>
    </source>
</evidence>
<evidence type="ECO:0000256" key="3">
    <source>
        <dbReference type="ARBA" id="ARBA00023163"/>
    </source>
</evidence>
<dbReference type="InterPro" id="IPR009057">
    <property type="entry name" value="Homeodomain-like_sf"/>
</dbReference>
<keyword evidence="1" id="KW-0805">Transcription regulation</keyword>
<evidence type="ECO:0000313" key="6">
    <source>
        <dbReference type="EMBL" id="KGM86076.1"/>
    </source>
</evidence>
<dbReference type="InterPro" id="IPR041479">
    <property type="entry name" value="TetR_CgmR_C"/>
</dbReference>
<evidence type="ECO:0000256" key="2">
    <source>
        <dbReference type="ARBA" id="ARBA00023125"/>
    </source>
</evidence>
<dbReference type="InterPro" id="IPR050109">
    <property type="entry name" value="HTH-type_TetR-like_transc_reg"/>
</dbReference>
<dbReference type="PROSITE" id="PS50977">
    <property type="entry name" value="HTH_TETR_2"/>
    <property type="match status" value="1"/>
</dbReference>
<comment type="caution">
    <text evidence="6">The sequence shown here is derived from an EMBL/GenBank/DDBJ whole genome shotgun (WGS) entry which is preliminary data.</text>
</comment>
<dbReference type="RefSeq" id="WP_008282857.1">
    <property type="nucleotide sequence ID" value="NZ_KN293988.1"/>
</dbReference>
<proteinExistence type="predicted"/>
<dbReference type="HOGENOM" id="CLU_091687_2_1_5"/>
<feature type="DNA-binding region" description="H-T-H motif" evidence="4">
    <location>
        <begin position="30"/>
        <end position="49"/>
    </location>
</feature>
<dbReference type="Proteomes" id="UP000030021">
    <property type="component" value="Unassembled WGS sequence"/>
</dbReference>
<evidence type="ECO:0000256" key="1">
    <source>
        <dbReference type="ARBA" id="ARBA00023015"/>
    </source>
</evidence>
<dbReference type="eggNOG" id="COG1309">
    <property type="taxonomic scope" value="Bacteria"/>
</dbReference>
<keyword evidence="2 4" id="KW-0238">DNA-binding</keyword>
<dbReference type="SUPFAM" id="SSF46689">
    <property type="entry name" value="Homeodomain-like"/>
    <property type="match status" value="1"/>
</dbReference>
<sequence length="180" mass="19472">MTPAETRSASRRILSAARAIAARAGAGKITIDAVAKEAGLSKGGVLYNYPTKKALLSGLLDAMLAEHRELLDSVPERHPARTLRGHLETVLQSQEVDDDLSMAILATAASDPQLLDPLRGELSDDIGRILSDTQDPQGAMVVFWAIQGVRFQKLLKLPDGGADLRGRVIERLRTLIDELE</sequence>
<accession>A0A0A0HGF5</accession>
<dbReference type="InterPro" id="IPR001647">
    <property type="entry name" value="HTH_TetR"/>
</dbReference>
<reference evidence="6 7" key="1">
    <citation type="submission" date="2013-01" db="EMBL/GenBank/DDBJ databases">
        <authorList>
            <person name="Fiebig A."/>
            <person name="Goeker M."/>
            <person name="Klenk H.-P.P."/>
        </authorList>
    </citation>
    <scope>NUCLEOTIDE SEQUENCE [LARGE SCALE GENOMIC DNA]</scope>
    <source>
        <strain evidence="6 7">DSM 17069</strain>
    </source>
</reference>
<dbReference type="GO" id="GO:0003700">
    <property type="term" value="F:DNA-binding transcription factor activity"/>
    <property type="evidence" value="ECO:0007669"/>
    <property type="project" value="TreeGrafter"/>
</dbReference>
<dbReference type="AlphaFoldDB" id="A0A0A0HGF5"/>
<gene>
    <name evidence="6" type="ORF">rosmuc_03950</name>
</gene>
<name>A0A0A0HGF5_9RHOB</name>
<dbReference type="GO" id="GO:0000976">
    <property type="term" value="F:transcription cis-regulatory region binding"/>
    <property type="evidence" value="ECO:0007669"/>
    <property type="project" value="TreeGrafter"/>
</dbReference>
<dbReference type="EMBL" id="AONH01000024">
    <property type="protein sequence ID" value="KGM86076.1"/>
    <property type="molecule type" value="Genomic_DNA"/>
</dbReference>
<dbReference type="Gene3D" id="1.10.357.10">
    <property type="entry name" value="Tetracycline Repressor, domain 2"/>
    <property type="match status" value="1"/>
</dbReference>
<evidence type="ECO:0000259" key="5">
    <source>
        <dbReference type="PROSITE" id="PS50977"/>
    </source>
</evidence>